<evidence type="ECO:0000259" key="6">
    <source>
        <dbReference type="PROSITE" id="PS50977"/>
    </source>
</evidence>
<keyword evidence="1" id="KW-0805">Transcription regulation</keyword>
<protein>
    <submittedName>
        <fullName evidence="7">TetR family transcriptional regulator</fullName>
    </submittedName>
</protein>
<reference evidence="7 8" key="1">
    <citation type="submission" date="2023-05" db="EMBL/GenBank/DDBJ databases">
        <title>Lithophilousrod everest ZFBP1038 complete genpme.</title>
        <authorList>
            <person name="Tian M."/>
        </authorList>
    </citation>
    <scope>NUCLEOTIDE SEQUENCE [LARGE SCALE GENOMIC DNA]</scope>
    <source>
        <strain evidence="7 8">ZFBP1038</strain>
    </source>
</reference>
<keyword evidence="3" id="KW-0804">Transcription</keyword>
<dbReference type="InterPro" id="IPR009057">
    <property type="entry name" value="Homeodomain-like_sf"/>
</dbReference>
<dbReference type="PRINTS" id="PR00455">
    <property type="entry name" value="HTHTETR"/>
</dbReference>
<dbReference type="InterPro" id="IPR036271">
    <property type="entry name" value="Tet_transcr_reg_TetR-rel_C_sf"/>
</dbReference>
<gene>
    <name evidence="7" type="ORF">LWF01_14335</name>
</gene>
<dbReference type="PANTHER" id="PTHR30055">
    <property type="entry name" value="HTH-TYPE TRANSCRIPTIONAL REGULATOR RUTR"/>
    <property type="match status" value="1"/>
</dbReference>
<evidence type="ECO:0000256" key="1">
    <source>
        <dbReference type="ARBA" id="ARBA00023015"/>
    </source>
</evidence>
<dbReference type="PANTHER" id="PTHR30055:SF151">
    <property type="entry name" value="TRANSCRIPTIONAL REGULATORY PROTEIN"/>
    <property type="match status" value="1"/>
</dbReference>
<keyword evidence="8" id="KW-1185">Reference proteome</keyword>
<proteinExistence type="predicted"/>
<evidence type="ECO:0000256" key="2">
    <source>
        <dbReference type="ARBA" id="ARBA00023125"/>
    </source>
</evidence>
<evidence type="ECO:0000256" key="5">
    <source>
        <dbReference type="SAM" id="MobiDB-lite"/>
    </source>
</evidence>
<dbReference type="PRINTS" id="PR00400">
    <property type="entry name" value="TETREPRESSOR"/>
</dbReference>
<evidence type="ECO:0000313" key="7">
    <source>
        <dbReference type="EMBL" id="WGW11256.1"/>
    </source>
</evidence>
<evidence type="ECO:0000256" key="3">
    <source>
        <dbReference type="ARBA" id="ARBA00023163"/>
    </source>
</evidence>
<dbReference type="PROSITE" id="PS50977">
    <property type="entry name" value="HTH_TETR_2"/>
    <property type="match status" value="1"/>
</dbReference>
<feature type="region of interest" description="Disordered" evidence="5">
    <location>
        <begin position="218"/>
        <end position="240"/>
    </location>
</feature>
<dbReference type="InterPro" id="IPR050109">
    <property type="entry name" value="HTH-type_TetR-like_transc_reg"/>
</dbReference>
<dbReference type="EMBL" id="CP090958">
    <property type="protein sequence ID" value="WGW11256.1"/>
    <property type="molecule type" value="Genomic_DNA"/>
</dbReference>
<dbReference type="SUPFAM" id="SSF46689">
    <property type="entry name" value="Homeodomain-like"/>
    <property type="match status" value="1"/>
</dbReference>
<name>A0ABY8QQY9_9MICO</name>
<accession>A0ABY8QQY9</accession>
<feature type="DNA-binding region" description="H-T-H motif" evidence="4">
    <location>
        <begin position="38"/>
        <end position="57"/>
    </location>
</feature>
<dbReference type="Proteomes" id="UP001209083">
    <property type="component" value="Chromosome"/>
</dbReference>
<evidence type="ECO:0000256" key="4">
    <source>
        <dbReference type="PROSITE-ProRule" id="PRU00335"/>
    </source>
</evidence>
<dbReference type="InterPro" id="IPR001647">
    <property type="entry name" value="HTH_TetR"/>
</dbReference>
<evidence type="ECO:0000313" key="8">
    <source>
        <dbReference type="Proteomes" id="UP001209083"/>
    </source>
</evidence>
<dbReference type="Gene3D" id="1.10.357.10">
    <property type="entry name" value="Tetracycline Repressor, domain 2"/>
    <property type="match status" value="1"/>
</dbReference>
<dbReference type="Pfam" id="PF00440">
    <property type="entry name" value="TetR_N"/>
    <property type="match status" value="1"/>
</dbReference>
<dbReference type="InterPro" id="IPR003012">
    <property type="entry name" value="Tet_transcr_reg_TetR"/>
</dbReference>
<feature type="domain" description="HTH tetR-type" evidence="6">
    <location>
        <begin position="15"/>
        <end position="75"/>
    </location>
</feature>
<sequence length="240" mass="25836">MVVQTRGAGRPEEAVLDRALIVDTAYQLLRELGVEDLTMARLARELGVKTPSLYNHVASKAALLNDVRGRVVAQIDTSVFDSQPWDRALRHWAQSYVAAFATLHPSSAASIAVLPMEAEPATMRMYDRVSRNLLASGWPAQELLPILVAVESFVVGSVLDIRAPDSYMAPRGDGAEPFYRRVFDARPANRAAVSVDVGLNALIAGLSQRYADLGLHPSASRAVHDEGPAPGAPKSGSRKG</sequence>
<dbReference type="RefSeq" id="WP_349638041.1">
    <property type="nucleotide sequence ID" value="NZ_CP090958.1"/>
</dbReference>
<dbReference type="SUPFAM" id="SSF48498">
    <property type="entry name" value="Tetracyclin repressor-like, C-terminal domain"/>
    <property type="match status" value="1"/>
</dbReference>
<keyword evidence="2 4" id="KW-0238">DNA-binding</keyword>
<organism evidence="7 8">
    <name type="scientific">Saxibacter everestensis</name>
    <dbReference type="NCBI Taxonomy" id="2909229"/>
    <lineage>
        <taxon>Bacteria</taxon>
        <taxon>Bacillati</taxon>
        <taxon>Actinomycetota</taxon>
        <taxon>Actinomycetes</taxon>
        <taxon>Micrococcales</taxon>
        <taxon>Brevibacteriaceae</taxon>
        <taxon>Saxibacter</taxon>
    </lineage>
</organism>